<name>A0A077FDF8_9PSED</name>
<feature type="domain" description="Solute-binding protein family 3/N-terminal" evidence="1">
    <location>
        <begin position="40"/>
        <end position="276"/>
    </location>
</feature>
<dbReference type="NCBIfam" id="TIGR02285">
    <property type="entry name" value="TIGR02285 family protein"/>
    <property type="match status" value="1"/>
</dbReference>
<dbReference type="SUPFAM" id="SSF53850">
    <property type="entry name" value="Periplasmic binding protein-like II"/>
    <property type="match status" value="1"/>
</dbReference>
<dbReference type="KEGG" id="palk:PSAKL28_41660"/>
<reference evidence="2 3" key="1">
    <citation type="submission" date="2014-07" db="EMBL/GenBank/DDBJ databases">
        <authorList>
            <person name="Lee K."/>
            <person name="Lim J.Y."/>
            <person name="Hwang I."/>
        </authorList>
    </citation>
    <scope>NUCLEOTIDE SEQUENCE [LARGE SCALE GENOMIC DNA]</scope>
    <source>
        <strain evidence="2 3">KL28</strain>
    </source>
</reference>
<evidence type="ECO:0000313" key="2">
    <source>
        <dbReference type="EMBL" id="AIL63313.1"/>
    </source>
</evidence>
<gene>
    <name evidence="2" type="ORF">PSAKL28_41660</name>
</gene>
<evidence type="ECO:0000259" key="1">
    <source>
        <dbReference type="Pfam" id="PF00497"/>
    </source>
</evidence>
<dbReference type="InterPro" id="IPR001638">
    <property type="entry name" value="Solute-binding_3/MltF_N"/>
</dbReference>
<dbReference type="OrthoDB" id="8480452at2"/>
<dbReference type="AlphaFoldDB" id="A0A077FDF8"/>
<proteinExistence type="predicted"/>
<dbReference type="Gene3D" id="3.40.190.10">
    <property type="entry name" value="Periplasmic binding protein-like II"/>
    <property type="match status" value="1"/>
</dbReference>
<organism evidence="2 3">
    <name type="scientific">Pseudomonas alkylphenolica</name>
    <dbReference type="NCBI Taxonomy" id="237609"/>
    <lineage>
        <taxon>Bacteria</taxon>
        <taxon>Pseudomonadati</taxon>
        <taxon>Pseudomonadota</taxon>
        <taxon>Gammaproteobacteria</taxon>
        <taxon>Pseudomonadales</taxon>
        <taxon>Pseudomonadaceae</taxon>
        <taxon>Pseudomonas</taxon>
    </lineage>
</organism>
<dbReference type="Proteomes" id="UP000028931">
    <property type="component" value="Chromosome"/>
</dbReference>
<dbReference type="RefSeq" id="WP_038614140.1">
    <property type="nucleotide sequence ID" value="NZ_CP009048.1"/>
</dbReference>
<dbReference type="HOGENOM" id="CLU_070282_1_0_6"/>
<protein>
    <recommendedName>
        <fullName evidence="1">Solute-binding protein family 3/N-terminal domain-containing protein</fullName>
    </recommendedName>
</protein>
<dbReference type="Pfam" id="PF00497">
    <property type="entry name" value="SBP_bac_3"/>
    <property type="match status" value="1"/>
</dbReference>
<dbReference type="InterPro" id="IPR011972">
    <property type="entry name" value="CHP02285"/>
</dbReference>
<dbReference type="eggNOG" id="COG0834">
    <property type="taxonomic scope" value="Bacteria"/>
</dbReference>
<evidence type="ECO:0000313" key="3">
    <source>
        <dbReference type="Proteomes" id="UP000028931"/>
    </source>
</evidence>
<sequence>MTDRKRPRCRTLLTLMLCTLLGASMPGVAWAKERLLWVLRDLPPLTVFEGTGKGQGVVDQLLPMLIEKMPEYDHSVMRVNRARGNQMLQEGRLTCDPTLLWTPERARYVHFSQPSLGILSSGLVVRQQDQALLSPYLKNQEIDLRTLLTGTSLKLGVVAERSYSPPVDALLKTLSDETLSRHYGNDAVSNLLQMQKRQRLQLLLGYWPEARYLIQQQGWTTDDYRFYPIQGVARYQFIHVGCADTPLGREAIGHIDQLLKSLRRDTLPQLYAQWLDPQSRELYLQDSRQFFLDPP</sequence>
<accession>A0A077FDF8</accession>
<dbReference type="EMBL" id="CP009048">
    <property type="protein sequence ID" value="AIL63313.1"/>
    <property type="molecule type" value="Genomic_DNA"/>
</dbReference>